<evidence type="ECO:0000313" key="9">
    <source>
        <dbReference type="EMBL" id="OJJ42198.1"/>
    </source>
</evidence>
<dbReference type="AlphaFoldDB" id="A0A1L9S4V8"/>
<evidence type="ECO:0000256" key="4">
    <source>
        <dbReference type="ARBA" id="ARBA00022729"/>
    </source>
</evidence>
<dbReference type="OrthoDB" id="3039123at2759"/>
<accession>A0A1L9S4V8</accession>
<evidence type="ECO:0000313" key="10">
    <source>
        <dbReference type="Proteomes" id="UP000184188"/>
    </source>
</evidence>
<evidence type="ECO:0000256" key="8">
    <source>
        <dbReference type="RuleBase" id="RU361238"/>
    </source>
</evidence>
<keyword evidence="3" id="KW-0479">Metal-binding</keyword>
<name>A0A1L9S4V8_9EURO</name>
<dbReference type="SUPFAM" id="SSF53474">
    <property type="entry name" value="alpha/beta-Hydrolases"/>
    <property type="match status" value="1"/>
</dbReference>
<dbReference type="VEuPathDB" id="FungiDB:ASPZODRAFT_137430"/>
<dbReference type="InterPro" id="IPR029058">
    <property type="entry name" value="AB_hydrolase_fold"/>
</dbReference>
<evidence type="ECO:0000256" key="5">
    <source>
        <dbReference type="ARBA" id="ARBA00022801"/>
    </source>
</evidence>
<sequence>MTNVSVSGADFPSGVIDYCAVSFSYAHQNAGDEVLLEFWMPAPAAFQNRYLSTGGGAFAINSGNNSLPGGVLYGAVSGITDGGFGSFTNELDDVFPLGNGTANWPPLFMFGYQAHYEMTIIGKALTKAFYNLTDDDKLYAYYQGCSEGGREGWSQLQRYTDWDGAVVGAPALRFSQQQINHMYSAVVEKTLDYFPAPCELEQIMKETITACDPLDGRVDGVVARTDLCMLHFNLSSLVGVAYACNATDSLLGGAEPAQNGSITAQGVAVAQAIYNGLHNSAGERVYLSYQIGTSFDDATTVYNSTTGEWAMDTGVNGGTEWIARFIQLLDTSSLDWADFTYDDLAEYMYTGWQMYEDSLQTTWPDLSHIRDADIKILHFHGESDPSIPAASSVHFHESVRQIVYPGLGFNESSAALADWYRLYLIPGAAHCAINPYQPDGPWPMTQLLTLIQWVEDGVVPVTLNGTISTTDEQMDICAWPLRPLWVNSTLECVYDQASIDTWMYTFPAYDMPVY</sequence>
<protein>
    <recommendedName>
        <fullName evidence="8">Carboxylic ester hydrolase</fullName>
        <ecNumber evidence="8">3.1.1.-</ecNumber>
    </recommendedName>
</protein>
<dbReference type="PANTHER" id="PTHR33938:SF16">
    <property type="entry name" value="CARBOXYLIC ESTER HYDROLASE"/>
    <property type="match status" value="1"/>
</dbReference>
<keyword evidence="4" id="KW-0732">Signal</keyword>
<reference evidence="10" key="1">
    <citation type="journal article" date="2017" name="Genome Biol.">
        <title>Comparative genomics reveals high biological diversity and specific adaptations in the industrially and medically important fungal genus Aspergillus.</title>
        <authorList>
            <person name="de Vries R.P."/>
            <person name="Riley R."/>
            <person name="Wiebenga A."/>
            <person name="Aguilar-Osorio G."/>
            <person name="Amillis S."/>
            <person name="Uchima C.A."/>
            <person name="Anderluh G."/>
            <person name="Asadollahi M."/>
            <person name="Askin M."/>
            <person name="Barry K."/>
            <person name="Battaglia E."/>
            <person name="Bayram O."/>
            <person name="Benocci T."/>
            <person name="Braus-Stromeyer S.A."/>
            <person name="Caldana C."/>
            <person name="Canovas D."/>
            <person name="Cerqueira G.C."/>
            <person name="Chen F."/>
            <person name="Chen W."/>
            <person name="Choi C."/>
            <person name="Clum A."/>
            <person name="Dos Santos R.A."/>
            <person name="Damasio A.R."/>
            <person name="Diallinas G."/>
            <person name="Emri T."/>
            <person name="Fekete E."/>
            <person name="Flipphi M."/>
            <person name="Freyberg S."/>
            <person name="Gallo A."/>
            <person name="Gournas C."/>
            <person name="Habgood R."/>
            <person name="Hainaut M."/>
            <person name="Harispe M.L."/>
            <person name="Henrissat B."/>
            <person name="Hilden K.S."/>
            <person name="Hope R."/>
            <person name="Hossain A."/>
            <person name="Karabika E."/>
            <person name="Karaffa L."/>
            <person name="Karanyi Z."/>
            <person name="Krasevec N."/>
            <person name="Kuo A."/>
            <person name="Kusch H."/>
            <person name="LaButti K."/>
            <person name="Lagendijk E.L."/>
            <person name="Lapidus A."/>
            <person name="Levasseur A."/>
            <person name="Lindquist E."/>
            <person name="Lipzen A."/>
            <person name="Logrieco A.F."/>
            <person name="MacCabe A."/>
            <person name="Maekelae M.R."/>
            <person name="Malavazi I."/>
            <person name="Melin P."/>
            <person name="Meyer V."/>
            <person name="Mielnichuk N."/>
            <person name="Miskei M."/>
            <person name="Molnar A.P."/>
            <person name="Mule G."/>
            <person name="Ngan C.Y."/>
            <person name="Orejas M."/>
            <person name="Orosz E."/>
            <person name="Ouedraogo J.P."/>
            <person name="Overkamp K.M."/>
            <person name="Park H.-S."/>
            <person name="Perrone G."/>
            <person name="Piumi F."/>
            <person name="Punt P.J."/>
            <person name="Ram A.F."/>
            <person name="Ramon A."/>
            <person name="Rauscher S."/>
            <person name="Record E."/>
            <person name="Riano-Pachon D.M."/>
            <person name="Robert V."/>
            <person name="Roehrig J."/>
            <person name="Ruller R."/>
            <person name="Salamov A."/>
            <person name="Salih N.S."/>
            <person name="Samson R.A."/>
            <person name="Sandor E."/>
            <person name="Sanguinetti M."/>
            <person name="Schuetze T."/>
            <person name="Sepcic K."/>
            <person name="Shelest E."/>
            <person name="Sherlock G."/>
            <person name="Sophianopoulou V."/>
            <person name="Squina F.M."/>
            <person name="Sun H."/>
            <person name="Susca A."/>
            <person name="Todd R.B."/>
            <person name="Tsang A."/>
            <person name="Unkles S.E."/>
            <person name="van de Wiele N."/>
            <person name="van Rossen-Uffink D."/>
            <person name="Oliveira J.V."/>
            <person name="Vesth T.C."/>
            <person name="Visser J."/>
            <person name="Yu J.-H."/>
            <person name="Zhou M."/>
            <person name="Andersen M.R."/>
            <person name="Archer D.B."/>
            <person name="Baker S.E."/>
            <person name="Benoit I."/>
            <person name="Brakhage A.A."/>
            <person name="Braus G.H."/>
            <person name="Fischer R."/>
            <person name="Frisvad J.C."/>
            <person name="Goldman G.H."/>
            <person name="Houbraken J."/>
            <person name="Oakley B."/>
            <person name="Pocsi I."/>
            <person name="Scazzocchio C."/>
            <person name="Seiboth B."/>
            <person name="vanKuyk P.A."/>
            <person name="Wortman J."/>
            <person name="Dyer P.S."/>
            <person name="Grigoriev I.V."/>
        </authorList>
    </citation>
    <scope>NUCLEOTIDE SEQUENCE [LARGE SCALE GENOMIC DNA]</scope>
    <source>
        <strain evidence="10">CBS 506.65</strain>
    </source>
</reference>
<keyword evidence="7" id="KW-1015">Disulfide bond</keyword>
<dbReference type="Proteomes" id="UP000184188">
    <property type="component" value="Unassembled WGS sequence"/>
</dbReference>
<dbReference type="GO" id="GO:0030600">
    <property type="term" value="F:feruloyl esterase activity"/>
    <property type="evidence" value="ECO:0007669"/>
    <property type="project" value="UniProtKB-ARBA"/>
</dbReference>
<evidence type="ECO:0000256" key="2">
    <source>
        <dbReference type="ARBA" id="ARBA00022487"/>
    </source>
</evidence>
<dbReference type="RefSeq" id="XP_022576708.1">
    <property type="nucleotide sequence ID" value="XM_022724314.1"/>
</dbReference>
<dbReference type="GO" id="GO:0046872">
    <property type="term" value="F:metal ion binding"/>
    <property type="evidence" value="ECO:0007669"/>
    <property type="project" value="UniProtKB-KW"/>
</dbReference>
<dbReference type="InterPro" id="IPR011118">
    <property type="entry name" value="Tannase/feruloyl_esterase"/>
</dbReference>
<dbReference type="GeneID" id="34610779"/>
<evidence type="ECO:0000256" key="1">
    <source>
        <dbReference type="ARBA" id="ARBA00006249"/>
    </source>
</evidence>
<keyword evidence="5 8" id="KW-0378">Hydrolase</keyword>
<keyword evidence="6" id="KW-0106">Calcium</keyword>
<dbReference type="Pfam" id="PF07519">
    <property type="entry name" value="Tannase"/>
    <property type="match status" value="1"/>
</dbReference>
<keyword evidence="2" id="KW-0719">Serine esterase</keyword>
<organism evidence="9 10">
    <name type="scientific">Penicilliopsis zonata CBS 506.65</name>
    <dbReference type="NCBI Taxonomy" id="1073090"/>
    <lineage>
        <taxon>Eukaryota</taxon>
        <taxon>Fungi</taxon>
        <taxon>Dikarya</taxon>
        <taxon>Ascomycota</taxon>
        <taxon>Pezizomycotina</taxon>
        <taxon>Eurotiomycetes</taxon>
        <taxon>Eurotiomycetidae</taxon>
        <taxon>Eurotiales</taxon>
        <taxon>Aspergillaceae</taxon>
        <taxon>Penicilliopsis</taxon>
    </lineage>
</organism>
<evidence type="ECO:0000256" key="3">
    <source>
        <dbReference type="ARBA" id="ARBA00022723"/>
    </source>
</evidence>
<keyword evidence="10" id="KW-1185">Reference proteome</keyword>
<evidence type="ECO:0000256" key="6">
    <source>
        <dbReference type="ARBA" id="ARBA00022837"/>
    </source>
</evidence>
<dbReference type="PANTHER" id="PTHR33938">
    <property type="entry name" value="FERULOYL ESTERASE B-RELATED"/>
    <property type="match status" value="1"/>
</dbReference>
<proteinExistence type="inferred from homology"/>
<evidence type="ECO:0000256" key="7">
    <source>
        <dbReference type="ARBA" id="ARBA00023157"/>
    </source>
</evidence>
<gene>
    <name evidence="9" type="ORF">ASPZODRAFT_137430</name>
</gene>
<dbReference type="EC" id="3.1.1.-" evidence="8"/>
<comment type="similarity">
    <text evidence="1 8">Belongs to the tannase family.</text>
</comment>
<dbReference type="EMBL" id="KV878365">
    <property type="protein sequence ID" value="OJJ42198.1"/>
    <property type="molecule type" value="Genomic_DNA"/>
</dbReference>